<name>A0AAQ4CTF6_9CREN</name>
<dbReference type="KEGG" id="scas:SACC_21040"/>
<organism evidence="2 3">
    <name type="scientific">Saccharolobus caldissimus</name>
    <dbReference type="NCBI Taxonomy" id="1702097"/>
    <lineage>
        <taxon>Archaea</taxon>
        <taxon>Thermoproteota</taxon>
        <taxon>Thermoprotei</taxon>
        <taxon>Sulfolobales</taxon>
        <taxon>Sulfolobaceae</taxon>
        <taxon>Saccharolobus</taxon>
    </lineage>
</organism>
<dbReference type="AlphaFoldDB" id="A0AAQ4CTF6"/>
<dbReference type="EMBL" id="AP025226">
    <property type="protein sequence ID" value="BDB99087.1"/>
    <property type="molecule type" value="Genomic_DNA"/>
</dbReference>
<dbReference type="Pfam" id="PF05168">
    <property type="entry name" value="HEPN"/>
    <property type="match status" value="1"/>
</dbReference>
<accession>A0AAQ4CTF6</accession>
<sequence>MSLKKSEVLYNEALKDIEEGNYNKAASAIYFSIRKELEDFVLKIQHNIPKRDDKLANVLKYLGFEEESELFMELYELRKKADYLDESVSKDEVLDAIKKYERILSAIKNLRSNS</sequence>
<proteinExistence type="predicted"/>
<dbReference type="InterPro" id="IPR007842">
    <property type="entry name" value="HEPN_dom"/>
</dbReference>
<protein>
    <submittedName>
        <fullName evidence="2">HEPN domain-containing protein</fullName>
    </submittedName>
</protein>
<dbReference type="GeneID" id="68866835"/>
<dbReference type="Gene3D" id="1.20.120.330">
    <property type="entry name" value="Nucleotidyltransferases domain 2"/>
    <property type="match status" value="1"/>
</dbReference>
<keyword evidence="3" id="KW-1185">Reference proteome</keyword>
<gene>
    <name evidence="2" type="ORF">SACC_21040</name>
</gene>
<dbReference type="Proteomes" id="UP001319921">
    <property type="component" value="Chromosome"/>
</dbReference>
<feature type="domain" description="HEPN" evidence="1">
    <location>
        <begin position="3"/>
        <end position="109"/>
    </location>
</feature>
<dbReference type="RefSeq" id="WP_229569438.1">
    <property type="nucleotide sequence ID" value="NZ_AP025226.1"/>
</dbReference>
<evidence type="ECO:0000313" key="2">
    <source>
        <dbReference type="EMBL" id="BDB99087.1"/>
    </source>
</evidence>
<reference evidence="2 3" key="1">
    <citation type="journal article" date="2022" name="Microbiol. Resour. Announc.">
        <title>Complete Genome Sequence of the Hyperthermophilic and Acidophilic Archaeon Saccharolobus caldissimus Strain HS-3T.</title>
        <authorList>
            <person name="Sakai H.D."/>
            <person name="Kurosawa N."/>
        </authorList>
    </citation>
    <scope>NUCLEOTIDE SEQUENCE [LARGE SCALE GENOMIC DNA]</scope>
    <source>
        <strain evidence="2 3">JCM32116</strain>
    </source>
</reference>
<evidence type="ECO:0000313" key="3">
    <source>
        <dbReference type="Proteomes" id="UP001319921"/>
    </source>
</evidence>
<evidence type="ECO:0000259" key="1">
    <source>
        <dbReference type="Pfam" id="PF05168"/>
    </source>
</evidence>